<feature type="transmembrane region" description="Helical" evidence="1">
    <location>
        <begin position="135"/>
        <end position="152"/>
    </location>
</feature>
<gene>
    <name evidence="2" type="ORF">GH975_07675</name>
</gene>
<name>A0A5Q2Q8I5_9GAMM</name>
<feature type="transmembrane region" description="Helical" evidence="1">
    <location>
        <begin position="167"/>
        <end position="184"/>
    </location>
</feature>
<dbReference type="PIRSF" id="PIRSF038991">
    <property type="entry name" value="Protein_AbrB"/>
    <property type="match status" value="1"/>
</dbReference>
<accession>A0A5Q2Q8I5</accession>
<keyword evidence="1" id="KW-1133">Transmembrane helix</keyword>
<dbReference type="PANTHER" id="PTHR38457:SF1">
    <property type="entry name" value="REGULATOR ABRB-RELATED"/>
    <property type="match status" value="1"/>
</dbReference>
<feature type="transmembrane region" description="Helical" evidence="1">
    <location>
        <begin position="289"/>
        <end position="322"/>
    </location>
</feature>
<keyword evidence="1" id="KW-0472">Membrane</keyword>
<dbReference type="EMBL" id="CP045871">
    <property type="protein sequence ID" value="QGG80458.1"/>
    <property type="molecule type" value="Genomic_DNA"/>
</dbReference>
<evidence type="ECO:0008006" key="4">
    <source>
        <dbReference type="Google" id="ProtNLM"/>
    </source>
</evidence>
<evidence type="ECO:0000256" key="1">
    <source>
        <dbReference type="SAM" id="Phobius"/>
    </source>
</evidence>
<dbReference type="GO" id="GO:0016020">
    <property type="term" value="C:membrane"/>
    <property type="evidence" value="ECO:0007669"/>
    <property type="project" value="InterPro"/>
</dbReference>
<dbReference type="GO" id="GO:0010468">
    <property type="term" value="P:regulation of gene expression"/>
    <property type="evidence" value="ECO:0007669"/>
    <property type="project" value="InterPro"/>
</dbReference>
<evidence type="ECO:0000313" key="3">
    <source>
        <dbReference type="Proteomes" id="UP000388235"/>
    </source>
</evidence>
<keyword evidence="1" id="KW-0812">Transmembrane</keyword>
<dbReference type="InterPro" id="IPR007820">
    <property type="entry name" value="AbrB_fam"/>
</dbReference>
<keyword evidence="3" id="KW-1185">Reference proteome</keyword>
<proteinExistence type="predicted"/>
<feature type="transmembrane region" description="Helical" evidence="1">
    <location>
        <begin position="191"/>
        <end position="207"/>
    </location>
</feature>
<feature type="transmembrane region" description="Helical" evidence="1">
    <location>
        <begin position="250"/>
        <end position="269"/>
    </location>
</feature>
<dbReference type="PANTHER" id="PTHR38457">
    <property type="entry name" value="REGULATOR ABRB-RELATED"/>
    <property type="match status" value="1"/>
</dbReference>
<protein>
    <recommendedName>
        <fullName evidence="4">Ammonia monooxygenase</fullName>
    </recommendedName>
</protein>
<dbReference type="Proteomes" id="UP000388235">
    <property type="component" value="Chromosome"/>
</dbReference>
<dbReference type="AlphaFoldDB" id="A0A5Q2Q8I5"/>
<dbReference type="OrthoDB" id="7157734at2"/>
<organism evidence="2 3">
    <name type="scientific">Litorivicinus lipolyticus</name>
    <dbReference type="NCBI Taxonomy" id="418701"/>
    <lineage>
        <taxon>Bacteria</taxon>
        <taxon>Pseudomonadati</taxon>
        <taxon>Pseudomonadota</taxon>
        <taxon>Gammaproteobacteria</taxon>
        <taxon>Oceanospirillales</taxon>
        <taxon>Litorivicinaceae</taxon>
        <taxon>Litorivicinus</taxon>
    </lineage>
</organism>
<dbReference type="RefSeq" id="WP_153713962.1">
    <property type="nucleotide sequence ID" value="NZ_CP045871.1"/>
</dbReference>
<dbReference type="Pfam" id="PF05145">
    <property type="entry name" value="AbrB"/>
    <property type="match status" value="1"/>
</dbReference>
<evidence type="ECO:0000313" key="2">
    <source>
        <dbReference type="EMBL" id="QGG80458.1"/>
    </source>
</evidence>
<dbReference type="KEGG" id="llp:GH975_07675"/>
<feature type="transmembrane region" description="Helical" evidence="1">
    <location>
        <begin position="71"/>
        <end position="91"/>
    </location>
</feature>
<feature type="transmembrane region" description="Helical" evidence="1">
    <location>
        <begin position="15"/>
        <end position="35"/>
    </location>
</feature>
<feature type="transmembrane region" description="Helical" evidence="1">
    <location>
        <begin position="213"/>
        <end position="229"/>
    </location>
</feature>
<sequence>MALAGWLAHAIHYPLAWMLGPALVGLLLAFGGLTVPSDGRLGDIGRGILGAGIGGSLQVQQFVVLAREWELIVLVVAYVTVAGGVGAVWFIRGCGWSPRAAIYAALPGGLSEMVESARQQGVDVRPVALAHTLRVFLLVSGVSLLIVLTQFVNLDQASFGTAGPRDIGLLLLLVPAGVWLGRAARIPAPSVLGPMIVAAVAGIGFGWHMTPPIWALTVAQALIGWSLARRFAGSTARQTWISMRHVVGQLMLILPVWVASVALGLWLTALDGKTLMLSLAPGGQAEMALLAWLIGADASYVVILHLLRVVLVVVGAGLFIRLALHAFGTASRG</sequence>
<reference evidence="2 3" key="1">
    <citation type="submission" date="2019-11" db="EMBL/GenBank/DDBJ databases">
        <authorList>
            <person name="Khan S.A."/>
            <person name="Jeon C.O."/>
            <person name="Chun B.H."/>
        </authorList>
    </citation>
    <scope>NUCLEOTIDE SEQUENCE [LARGE SCALE GENOMIC DNA]</scope>
    <source>
        <strain evidence="2 3">IMCC 1097</strain>
    </source>
</reference>